<keyword evidence="5 8" id="KW-0482">Metalloprotease</keyword>
<evidence type="ECO:0000256" key="5">
    <source>
        <dbReference type="ARBA" id="ARBA00023049"/>
    </source>
</evidence>
<evidence type="ECO:0000259" key="10">
    <source>
        <dbReference type="Pfam" id="PF01435"/>
    </source>
</evidence>
<dbReference type="RefSeq" id="WP_186741898.1">
    <property type="nucleotide sequence ID" value="NZ_CP060394.1"/>
</dbReference>
<feature type="binding site" evidence="7">
    <location>
        <position position="244"/>
    </location>
    <ligand>
        <name>Zn(2+)</name>
        <dbReference type="ChEBI" id="CHEBI:29105"/>
        <note>catalytic</note>
    </ligand>
</feature>
<evidence type="ECO:0000256" key="8">
    <source>
        <dbReference type="RuleBase" id="RU003983"/>
    </source>
</evidence>
<feature type="binding site" evidence="7">
    <location>
        <position position="324"/>
    </location>
    <ligand>
        <name>Zn(2+)</name>
        <dbReference type="ChEBI" id="CHEBI:29105"/>
        <note>catalytic</note>
    </ligand>
</feature>
<name>A0A7G8BFM0_9BACT</name>
<feature type="active site" evidence="6">
    <location>
        <position position="245"/>
    </location>
</feature>
<feature type="domain" description="Peptidase M48" evidence="10">
    <location>
        <begin position="175"/>
        <end position="384"/>
    </location>
</feature>
<reference evidence="12 13" key="1">
    <citation type="submission" date="2020-08" db="EMBL/GenBank/DDBJ databases">
        <title>Edaphobacter telluris sp. nov. and Acidobacterium dinghuensis sp. nov., two acidobacteria isolated from forest soil.</title>
        <authorList>
            <person name="Fu J."/>
            <person name="Qiu L."/>
        </authorList>
    </citation>
    <scope>NUCLEOTIDE SEQUENCE [LARGE SCALE GENOMIC DNA]</scope>
    <source>
        <strain evidence="12">4Y35</strain>
    </source>
</reference>
<dbReference type="Gene3D" id="3.30.2010.10">
    <property type="entry name" value="Metalloproteases ('zincins'), catalytic domain"/>
    <property type="match status" value="1"/>
</dbReference>
<evidence type="ECO:0000256" key="9">
    <source>
        <dbReference type="SAM" id="Phobius"/>
    </source>
</evidence>
<keyword evidence="4 7" id="KW-0862">Zinc</keyword>
<feature type="transmembrane region" description="Helical" evidence="9">
    <location>
        <begin position="258"/>
        <end position="280"/>
    </location>
</feature>
<keyword evidence="9" id="KW-0812">Transmembrane</keyword>
<dbReference type="GO" id="GO:0071586">
    <property type="term" value="P:CAAX-box protein processing"/>
    <property type="evidence" value="ECO:0007669"/>
    <property type="project" value="InterPro"/>
</dbReference>
<dbReference type="InterPro" id="IPR032456">
    <property type="entry name" value="Peptidase_M48_N"/>
</dbReference>
<evidence type="ECO:0000256" key="3">
    <source>
        <dbReference type="ARBA" id="ARBA00022801"/>
    </source>
</evidence>
<accession>A0A7G8BFM0</accession>
<evidence type="ECO:0000256" key="2">
    <source>
        <dbReference type="ARBA" id="ARBA00022723"/>
    </source>
</evidence>
<dbReference type="Pfam" id="PF16491">
    <property type="entry name" value="Peptidase_M48_N"/>
    <property type="match status" value="1"/>
</dbReference>
<dbReference type="EMBL" id="CP060394">
    <property type="protein sequence ID" value="QNI31340.1"/>
    <property type="molecule type" value="Genomic_DNA"/>
</dbReference>
<comment type="similarity">
    <text evidence="8">Belongs to the peptidase M48 family.</text>
</comment>
<dbReference type="KEGG" id="adin:H7849_19980"/>
<dbReference type="AlphaFoldDB" id="A0A7G8BFM0"/>
<feature type="transmembrane region" description="Helical" evidence="9">
    <location>
        <begin position="63"/>
        <end position="84"/>
    </location>
</feature>
<sequence length="401" mass="46153">MFIESVYTLPPDKLEKAIHLSRWHTALHFGDVAWTVMILWLLVRLRLGERIREWAASLTQKAWLQGFIVAPIWVTVLLLIGLPAEAISHAVSLHYGLSIQRWVDWFGDWALESLLMLLLGTLALSCLYALMRHSQRHWWLWFWLITMPGVVVGIYAVPIFIDPLFNHFSPLEKSDPALVAQLEKVVARGGIDIPPSRMFLMDASTKSTGVNAYVTGFGASKRIVVWDTALELASTDEILFIYGHEQGHYVLRHIVRGLIFSAGLIFVFYWIAFQLLRWLVKCRGDAWRIRSVEDWASVGLVLLMMTVLSFVSEPMANAFSRVVEHQADVYGQEVIHGLVADPQRVATQDFQRLGEVWLDNPSPNRFVEWWTYSHPSTTARMRFAAGYDPWTDEREPRYFRK</sequence>
<dbReference type="InterPro" id="IPR001915">
    <property type="entry name" value="Peptidase_M48"/>
</dbReference>
<dbReference type="Pfam" id="PF01435">
    <property type="entry name" value="Peptidase_M48"/>
    <property type="match status" value="1"/>
</dbReference>
<evidence type="ECO:0000256" key="1">
    <source>
        <dbReference type="ARBA" id="ARBA00022670"/>
    </source>
</evidence>
<keyword evidence="2 7" id="KW-0479">Metal-binding</keyword>
<dbReference type="PANTHER" id="PTHR10120">
    <property type="entry name" value="CAAX PRENYL PROTEASE 1"/>
    <property type="match status" value="1"/>
</dbReference>
<evidence type="ECO:0000313" key="13">
    <source>
        <dbReference type="Proteomes" id="UP000515312"/>
    </source>
</evidence>
<feature type="transmembrane region" description="Helical" evidence="9">
    <location>
        <begin position="23"/>
        <end position="43"/>
    </location>
</feature>
<organism evidence="12 13">
    <name type="scientific">Alloacidobacterium dinghuense</name>
    <dbReference type="NCBI Taxonomy" id="2763107"/>
    <lineage>
        <taxon>Bacteria</taxon>
        <taxon>Pseudomonadati</taxon>
        <taxon>Acidobacteriota</taxon>
        <taxon>Terriglobia</taxon>
        <taxon>Terriglobales</taxon>
        <taxon>Acidobacteriaceae</taxon>
        <taxon>Alloacidobacterium</taxon>
    </lineage>
</organism>
<keyword evidence="1 8" id="KW-0645">Protease</keyword>
<evidence type="ECO:0000313" key="12">
    <source>
        <dbReference type="EMBL" id="QNI31340.1"/>
    </source>
</evidence>
<feature type="domain" description="CAAX prenyl protease 1 N-terminal" evidence="11">
    <location>
        <begin position="10"/>
        <end position="166"/>
    </location>
</feature>
<feature type="active site" description="Proton donor" evidence="6">
    <location>
        <position position="328"/>
    </location>
</feature>
<evidence type="ECO:0000259" key="11">
    <source>
        <dbReference type="Pfam" id="PF16491"/>
    </source>
</evidence>
<keyword evidence="9" id="KW-0472">Membrane</keyword>
<evidence type="ECO:0000256" key="6">
    <source>
        <dbReference type="PIRSR" id="PIRSR627057-1"/>
    </source>
</evidence>
<dbReference type="GO" id="GO:0004222">
    <property type="term" value="F:metalloendopeptidase activity"/>
    <property type="evidence" value="ECO:0007669"/>
    <property type="project" value="InterPro"/>
</dbReference>
<dbReference type="CDD" id="cd07343">
    <property type="entry name" value="M48A_Zmpste24p_like"/>
    <property type="match status" value="1"/>
</dbReference>
<comment type="cofactor">
    <cofactor evidence="7 8">
        <name>Zn(2+)</name>
        <dbReference type="ChEBI" id="CHEBI:29105"/>
    </cofactor>
    <text evidence="7 8">Binds 1 zinc ion per subunit.</text>
</comment>
<evidence type="ECO:0000256" key="4">
    <source>
        <dbReference type="ARBA" id="ARBA00022833"/>
    </source>
</evidence>
<feature type="transmembrane region" description="Helical" evidence="9">
    <location>
        <begin position="109"/>
        <end position="131"/>
    </location>
</feature>
<feature type="transmembrane region" description="Helical" evidence="9">
    <location>
        <begin position="138"/>
        <end position="161"/>
    </location>
</feature>
<feature type="binding site" evidence="7">
    <location>
        <position position="248"/>
    </location>
    <ligand>
        <name>Zn(2+)</name>
        <dbReference type="ChEBI" id="CHEBI:29105"/>
        <note>catalytic</note>
    </ligand>
</feature>
<keyword evidence="13" id="KW-1185">Reference proteome</keyword>
<dbReference type="GO" id="GO:0046872">
    <property type="term" value="F:metal ion binding"/>
    <property type="evidence" value="ECO:0007669"/>
    <property type="project" value="UniProtKB-KW"/>
</dbReference>
<dbReference type="Proteomes" id="UP000515312">
    <property type="component" value="Chromosome"/>
</dbReference>
<keyword evidence="9" id="KW-1133">Transmembrane helix</keyword>
<keyword evidence="3 8" id="KW-0378">Hydrolase</keyword>
<proteinExistence type="inferred from homology"/>
<evidence type="ECO:0000256" key="7">
    <source>
        <dbReference type="PIRSR" id="PIRSR627057-2"/>
    </source>
</evidence>
<protein>
    <submittedName>
        <fullName evidence="12">M48 family metallopeptidase</fullName>
    </submittedName>
</protein>
<gene>
    <name evidence="12" type="ORF">H7849_19980</name>
</gene>
<dbReference type="InterPro" id="IPR027057">
    <property type="entry name" value="CAXX_Prtase_1"/>
</dbReference>